<dbReference type="EMBL" id="AYZF01000008">
    <property type="protein sequence ID" value="KRN07101.1"/>
    <property type="molecule type" value="Genomic_DNA"/>
</dbReference>
<name>A0A0R2E433_9LACO</name>
<gene>
    <name evidence="9" type="ORF">FD15_GL000670</name>
</gene>
<reference evidence="9 10" key="1">
    <citation type="journal article" date="2015" name="Genome Announc.">
        <title>Expanding the biotechnology potential of lactobacilli through comparative genomics of 213 strains and associated genera.</title>
        <authorList>
            <person name="Sun Z."/>
            <person name="Harris H.M."/>
            <person name="McCann A."/>
            <person name="Guo C."/>
            <person name="Argimon S."/>
            <person name="Zhang W."/>
            <person name="Yang X."/>
            <person name="Jeffery I.B."/>
            <person name="Cooney J.C."/>
            <person name="Kagawa T.F."/>
            <person name="Liu W."/>
            <person name="Song Y."/>
            <person name="Salvetti E."/>
            <person name="Wrobel A."/>
            <person name="Rasinkangas P."/>
            <person name="Parkhill J."/>
            <person name="Rea M.C."/>
            <person name="O'Sullivan O."/>
            <person name="Ritari J."/>
            <person name="Douillard F.P."/>
            <person name="Paul Ross R."/>
            <person name="Yang R."/>
            <person name="Briner A.E."/>
            <person name="Felis G.E."/>
            <person name="de Vos W.M."/>
            <person name="Barrangou R."/>
            <person name="Klaenhammer T.R."/>
            <person name="Caufield P.W."/>
            <person name="Cui Y."/>
            <person name="Zhang H."/>
            <person name="O'Toole P.W."/>
        </authorList>
    </citation>
    <scope>NUCLEOTIDE SEQUENCE [LARGE SCALE GENOMIC DNA]</scope>
    <source>
        <strain evidence="9 10">DSM 21376</strain>
    </source>
</reference>
<dbReference type="InterPro" id="IPR051393">
    <property type="entry name" value="ABC_transporter_permease"/>
</dbReference>
<keyword evidence="4 7" id="KW-0812">Transmembrane</keyword>
<comment type="subcellular location">
    <subcellularLocation>
        <location evidence="1 7">Cell membrane</location>
        <topology evidence="1 7">Multi-pass membrane protein</topology>
    </subcellularLocation>
</comment>
<feature type="transmembrane region" description="Helical" evidence="7">
    <location>
        <begin position="197"/>
        <end position="219"/>
    </location>
</feature>
<evidence type="ECO:0000256" key="3">
    <source>
        <dbReference type="ARBA" id="ARBA00022475"/>
    </source>
</evidence>
<comment type="similarity">
    <text evidence="7">Belongs to the binding-protein-dependent transport system permease family.</text>
</comment>
<feature type="transmembrane region" description="Helical" evidence="7">
    <location>
        <begin position="112"/>
        <end position="133"/>
    </location>
</feature>
<dbReference type="PANTHER" id="PTHR30193">
    <property type="entry name" value="ABC TRANSPORTER PERMEASE PROTEIN"/>
    <property type="match status" value="1"/>
</dbReference>
<keyword evidence="10" id="KW-1185">Reference proteome</keyword>
<keyword evidence="6 7" id="KW-0472">Membrane</keyword>
<evidence type="ECO:0000256" key="2">
    <source>
        <dbReference type="ARBA" id="ARBA00022448"/>
    </source>
</evidence>
<dbReference type="GO" id="GO:0055085">
    <property type="term" value="P:transmembrane transport"/>
    <property type="evidence" value="ECO:0007669"/>
    <property type="project" value="InterPro"/>
</dbReference>
<evidence type="ECO:0000256" key="7">
    <source>
        <dbReference type="RuleBase" id="RU363032"/>
    </source>
</evidence>
<evidence type="ECO:0000256" key="1">
    <source>
        <dbReference type="ARBA" id="ARBA00004651"/>
    </source>
</evidence>
<keyword evidence="2 7" id="KW-0813">Transport</keyword>
<dbReference type="PATRIC" id="fig|1423806.3.peg.682"/>
<dbReference type="PANTHER" id="PTHR30193:SF37">
    <property type="entry name" value="INNER MEMBRANE ABC TRANSPORTER PERMEASE PROTEIN YCJO"/>
    <property type="match status" value="1"/>
</dbReference>
<evidence type="ECO:0000256" key="5">
    <source>
        <dbReference type="ARBA" id="ARBA00022989"/>
    </source>
</evidence>
<dbReference type="CDD" id="cd06261">
    <property type="entry name" value="TM_PBP2"/>
    <property type="match status" value="1"/>
</dbReference>
<feature type="transmembrane region" description="Helical" evidence="7">
    <location>
        <begin position="12"/>
        <end position="38"/>
    </location>
</feature>
<comment type="caution">
    <text evidence="9">The sequence shown here is derived from an EMBL/GenBank/DDBJ whole genome shotgun (WGS) entry which is preliminary data.</text>
</comment>
<organism evidence="9 10">
    <name type="scientific">Liquorilactobacillus sucicola DSM 21376 = JCM 15457</name>
    <dbReference type="NCBI Taxonomy" id="1423806"/>
    <lineage>
        <taxon>Bacteria</taxon>
        <taxon>Bacillati</taxon>
        <taxon>Bacillota</taxon>
        <taxon>Bacilli</taxon>
        <taxon>Lactobacillales</taxon>
        <taxon>Lactobacillaceae</taxon>
        <taxon>Liquorilactobacillus</taxon>
    </lineage>
</organism>
<keyword evidence="9" id="KW-0762">Sugar transport</keyword>
<evidence type="ECO:0000256" key="4">
    <source>
        <dbReference type="ARBA" id="ARBA00022692"/>
    </source>
</evidence>
<protein>
    <submittedName>
        <fullName evidence="9">ABC-type sugar transport system, permease component</fullName>
    </submittedName>
</protein>
<dbReference type="Pfam" id="PF00528">
    <property type="entry name" value="BPD_transp_1"/>
    <property type="match status" value="1"/>
</dbReference>
<feature type="transmembrane region" description="Helical" evidence="7">
    <location>
        <begin position="67"/>
        <end position="92"/>
    </location>
</feature>
<feature type="domain" description="ABC transmembrane type-1" evidence="8">
    <location>
        <begin position="67"/>
        <end position="278"/>
    </location>
</feature>
<dbReference type="Gene3D" id="1.10.3720.10">
    <property type="entry name" value="MetI-like"/>
    <property type="match status" value="1"/>
</dbReference>
<dbReference type="STRING" id="1423806.FD15_GL000670"/>
<dbReference type="AlphaFoldDB" id="A0A0R2E433"/>
<feature type="transmembrane region" description="Helical" evidence="7">
    <location>
        <begin position="259"/>
        <end position="281"/>
    </location>
</feature>
<evidence type="ECO:0000313" key="10">
    <source>
        <dbReference type="Proteomes" id="UP000050961"/>
    </source>
</evidence>
<dbReference type="InterPro" id="IPR000515">
    <property type="entry name" value="MetI-like"/>
</dbReference>
<dbReference type="eggNOG" id="COG1175">
    <property type="taxonomic scope" value="Bacteria"/>
</dbReference>
<dbReference type="Proteomes" id="UP000050961">
    <property type="component" value="Unassembled WGS sequence"/>
</dbReference>
<dbReference type="PROSITE" id="PS50928">
    <property type="entry name" value="ABC_TM1"/>
    <property type="match status" value="1"/>
</dbReference>
<accession>A0A0R2E433</accession>
<dbReference type="InterPro" id="IPR035906">
    <property type="entry name" value="MetI-like_sf"/>
</dbReference>
<evidence type="ECO:0000259" key="8">
    <source>
        <dbReference type="PROSITE" id="PS50928"/>
    </source>
</evidence>
<sequence length="287" mass="32666">MKDMLIKKHQYWAFVLPALLFIILIIALPFLIGIYYSFTDSNGLRASFIGFKNYQILFRDTIFLQSLWLTVKFSVVSVLLINLIGLAFALIVTSSDNRFNKALRTIFFMPNLIGGILLGFIWQFIFTSAFKAIGSGLHLSFFNGWLSDPRTGFWGIVILFVWQMSGYIMLIYVSFLNSIPQNTIQAARLDGANRRQILFFIKLPQLAPAFTISLFLTLANSFKLYEQNLALTNGGPYRSTEMISMYIYNTAFVNFQQGYAQAAGIILFFCVTLVSFLQLALSRRGEN</sequence>
<dbReference type="SUPFAM" id="SSF161098">
    <property type="entry name" value="MetI-like"/>
    <property type="match status" value="1"/>
</dbReference>
<evidence type="ECO:0000313" key="9">
    <source>
        <dbReference type="EMBL" id="KRN07101.1"/>
    </source>
</evidence>
<dbReference type="GO" id="GO:0005886">
    <property type="term" value="C:plasma membrane"/>
    <property type="evidence" value="ECO:0007669"/>
    <property type="project" value="UniProtKB-SubCell"/>
</dbReference>
<feature type="transmembrane region" description="Helical" evidence="7">
    <location>
        <begin position="153"/>
        <end position="176"/>
    </location>
</feature>
<keyword evidence="3" id="KW-1003">Cell membrane</keyword>
<proteinExistence type="inferred from homology"/>
<evidence type="ECO:0000256" key="6">
    <source>
        <dbReference type="ARBA" id="ARBA00023136"/>
    </source>
</evidence>
<keyword evidence="5 7" id="KW-1133">Transmembrane helix</keyword>